<dbReference type="InterPro" id="IPR057666">
    <property type="entry name" value="DrpA_SLOG"/>
</dbReference>
<evidence type="ECO:0000256" key="1">
    <source>
        <dbReference type="ARBA" id="ARBA00006525"/>
    </source>
</evidence>
<name>A0A1C3YPA8_9LACO</name>
<organism evidence="3 4">
    <name type="scientific">Weissella bombi</name>
    <dbReference type="NCBI Taxonomy" id="1505725"/>
    <lineage>
        <taxon>Bacteria</taxon>
        <taxon>Bacillati</taxon>
        <taxon>Bacillota</taxon>
        <taxon>Bacilli</taxon>
        <taxon>Lactobacillales</taxon>
        <taxon>Lactobacillaceae</taxon>
        <taxon>Weissella</taxon>
    </lineage>
</organism>
<dbReference type="Proteomes" id="UP000199268">
    <property type="component" value="Unassembled WGS sequence"/>
</dbReference>
<feature type="domain" description="Smf/DprA SLOG" evidence="2">
    <location>
        <begin position="76"/>
        <end position="284"/>
    </location>
</feature>
<dbReference type="RefSeq" id="WP_092461085.1">
    <property type="nucleotide sequence ID" value="NZ_BJEE01000002.1"/>
</dbReference>
<comment type="similarity">
    <text evidence="1">Belongs to the DprA/Smf family.</text>
</comment>
<dbReference type="SUPFAM" id="SSF102405">
    <property type="entry name" value="MCP/YpsA-like"/>
    <property type="match status" value="1"/>
</dbReference>
<dbReference type="OrthoDB" id="9785707at2"/>
<evidence type="ECO:0000259" key="2">
    <source>
        <dbReference type="Pfam" id="PF02481"/>
    </source>
</evidence>
<dbReference type="Pfam" id="PF02481">
    <property type="entry name" value="DNA_processg_A"/>
    <property type="match status" value="1"/>
</dbReference>
<dbReference type="Gene3D" id="3.40.50.450">
    <property type="match status" value="1"/>
</dbReference>
<dbReference type="NCBIfam" id="TIGR00732">
    <property type="entry name" value="dprA"/>
    <property type="match status" value="1"/>
</dbReference>
<gene>
    <name evidence="3" type="ORF">GA0061074_10134</name>
</gene>
<dbReference type="InterPro" id="IPR003488">
    <property type="entry name" value="DprA"/>
</dbReference>
<reference evidence="4" key="1">
    <citation type="submission" date="2016-08" db="EMBL/GenBank/DDBJ databases">
        <authorList>
            <person name="Varghese N."/>
            <person name="Submissions Spin"/>
        </authorList>
    </citation>
    <scope>NUCLEOTIDE SEQUENCE [LARGE SCALE GENOMIC DNA]</scope>
    <source>
        <strain evidence="4">R-53094</strain>
    </source>
</reference>
<accession>A0A1C3YPA8</accession>
<evidence type="ECO:0000313" key="4">
    <source>
        <dbReference type="Proteomes" id="UP000199268"/>
    </source>
</evidence>
<dbReference type="GO" id="GO:0009294">
    <property type="term" value="P:DNA-mediated transformation"/>
    <property type="evidence" value="ECO:0007669"/>
    <property type="project" value="InterPro"/>
</dbReference>
<dbReference type="AlphaFoldDB" id="A0A1C3YPA8"/>
<dbReference type="EMBL" id="FMAO01000001">
    <property type="protein sequence ID" value="SCB71891.1"/>
    <property type="molecule type" value="Genomic_DNA"/>
</dbReference>
<dbReference type="PANTHER" id="PTHR43022:SF1">
    <property type="entry name" value="PROTEIN SMF"/>
    <property type="match status" value="1"/>
</dbReference>
<evidence type="ECO:0000313" key="3">
    <source>
        <dbReference type="EMBL" id="SCB71891.1"/>
    </source>
</evidence>
<dbReference type="STRING" id="1505725.GA0061074_10134"/>
<sequence>MEQRDFLLWLMLVPGLTIKGRYRIWQYLHQNSFTVIPIQMVLKLSQLSHKKQQIIFEWYHQRNWQVEFRRIKSYHFITICDEKYPKYLSTCIDAPICLFYQGDLDLLSQPLIAIVGARKATDYGKKILHAWVPYLIKSGLTTVSGLALGIDELTHRATLTAGGKTIGIIGTGLDWAYPNRTDRLQEQVAIQGLLISEYLPWQKPERKNFPERNRIIAGLSHVCLIVEAQKRSGSLITAMIALEQNRTVMAVPGRIDTQCSRGTNELILAGATPVLVPQQIVLEFKNFY</sequence>
<proteinExistence type="inferred from homology"/>
<keyword evidence="4" id="KW-1185">Reference proteome</keyword>
<protein>
    <submittedName>
        <fullName evidence="3">DNA processing protein</fullName>
    </submittedName>
</protein>
<dbReference type="PANTHER" id="PTHR43022">
    <property type="entry name" value="PROTEIN SMF"/>
    <property type="match status" value="1"/>
</dbReference>